<keyword evidence="3 8" id="KW-0812">Transmembrane</keyword>
<dbReference type="OrthoDB" id="184675at2759"/>
<dbReference type="GO" id="GO:0140359">
    <property type="term" value="F:ABC-type transporter activity"/>
    <property type="evidence" value="ECO:0007669"/>
    <property type="project" value="InterPro"/>
</dbReference>
<dbReference type="SMART" id="SM00382">
    <property type="entry name" value="AAA"/>
    <property type="match status" value="1"/>
</dbReference>
<dbReference type="RefSeq" id="XP_627863.1">
    <property type="nucleotide sequence ID" value="XM_627863.1"/>
</dbReference>
<dbReference type="AlphaFoldDB" id="Q5CWE1"/>
<dbReference type="STRING" id="353152.Q5CWE1"/>
<keyword evidence="4" id="KW-0547">Nucleotide-binding</keyword>
<feature type="transmembrane region" description="Helical" evidence="8">
    <location>
        <begin position="430"/>
        <end position="449"/>
    </location>
</feature>
<dbReference type="InterPro" id="IPR003439">
    <property type="entry name" value="ABC_transporter-like_ATP-bd"/>
</dbReference>
<dbReference type="Proteomes" id="UP000006726">
    <property type="component" value="Chromosome 6"/>
</dbReference>
<organism evidence="10 11">
    <name type="scientific">Cryptosporidium parvum (strain Iowa II)</name>
    <dbReference type="NCBI Taxonomy" id="353152"/>
    <lineage>
        <taxon>Eukaryota</taxon>
        <taxon>Sar</taxon>
        <taxon>Alveolata</taxon>
        <taxon>Apicomplexa</taxon>
        <taxon>Conoidasida</taxon>
        <taxon>Coccidia</taxon>
        <taxon>Eucoccidiorida</taxon>
        <taxon>Eimeriorina</taxon>
        <taxon>Cryptosporidiidae</taxon>
        <taxon>Cryptosporidium</taxon>
    </lineage>
</organism>
<name>Q5CWE1_CRYPI</name>
<accession>Q5CWE1</accession>
<evidence type="ECO:0000313" key="10">
    <source>
        <dbReference type="EMBL" id="EAK90178.1"/>
    </source>
</evidence>
<evidence type="ECO:0000256" key="4">
    <source>
        <dbReference type="ARBA" id="ARBA00022741"/>
    </source>
</evidence>
<feature type="transmembrane region" description="Helical" evidence="8">
    <location>
        <begin position="482"/>
        <end position="499"/>
    </location>
</feature>
<dbReference type="CDD" id="cd03213">
    <property type="entry name" value="ABCG_EPDR"/>
    <property type="match status" value="1"/>
</dbReference>
<evidence type="ECO:0000259" key="9">
    <source>
        <dbReference type="PROSITE" id="PS50893"/>
    </source>
</evidence>
<dbReference type="GO" id="GO:0016887">
    <property type="term" value="F:ATP hydrolysis activity"/>
    <property type="evidence" value="ECO:0007669"/>
    <property type="project" value="InterPro"/>
</dbReference>
<reference evidence="10 11" key="1">
    <citation type="journal article" date="2004" name="Science">
        <title>Complete genome sequence of the apicomplexan, Cryptosporidium parvum.</title>
        <authorList>
            <person name="Abrahamsen M.S."/>
            <person name="Templeton T.J."/>
            <person name="Enomoto S."/>
            <person name="Abrahante J.E."/>
            <person name="Zhu G."/>
            <person name="Lancto C.A."/>
            <person name="Deng M."/>
            <person name="Liu C."/>
            <person name="Widmer G."/>
            <person name="Tzipori S."/>
            <person name="Buck G.A."/>
            <person name="Xu P."/>
            <person name="Bankier A.T."/>
            <person name="Dear P.H."/>
            <person name="Konfortov B.A."/>
            <person name="Spriggs H.F."/>
            <person name="Iyer L."/>
            <person name="Anantharaman V."/>
            <person name="Aravind L."/>
            <person name="Kapur V."/>
        </authorList>
    </citation>
    <scope>NUCLEOTIDE SEQUENCE [LARGE SCALE GENOMIC DNA]</scope>
    <source>
        <strain evidence="11">Iowa II</strain>
    </source>
</reference>
<dbReference type="GO" id="GO:0005524">
    <property type="term" value="F:ATP binding"/>
    <property type="evidence" value="ECO:0007669"/>
    <property type="project" value="UniProtKB-KW"/>
</dbReference>
<feature type="non-terminal residue" evidence="10">
    <location>
        <position position="1"/>
    </location>
</feature>
<keyword evidence="5" id="KW-0067">ATP-binding</keyword>
<dbReference type="InterPro" id="IPR043926">
    <property type="entry name" value="ABCG_dom"/>
</dbReference>
<evidence type="ECO:0000256" key="1">
    <source>
        <dbReference type="ARBA" id="ARBA00004141"/>
    </source>
</evidence>
<dbReference type="OMA" id="WMFFAIS"/>
<dbReference type="Pfam" id="PF00005">
    <property type="entry name" value="ABC_tran"/>
    <property type="match status" value="1"/>
</dbReference>
<feature type="transmembrane region" description="Helical" evidence="8">
    <location>
        <begin position="621"/>
        <end position="647"/>
    </location>
</feature>
<dbReference type="InterPro" id="IPR027417">
    <property type="entry name" value="P-loop_NTPase"/>
</dbReference>
<dbReference type="GeneID" id="3375923"/>
<comment type="caution">
    <text evidence="10">The sequence shown here is derived from an EMBL/GenBank/DDBJ whole genome shotgun (WGS) entry which is preliminary data.</text>
</comment>
<dbReference type="EMBL" id="AAEE01000002">
    <property type="protein sequence ID" value="EAK90178.1"/>
    <property type="molecule type" value="Genomic_DNA"/>
</dbReference>
<keyword evidence="11" id="KW-1185">Reference proteome</keyword>
<evidence type="ECO:0000256" key="5">
    <source>
        <dbReference type="ARBA" id="ARBA00022840"/>
    </source>
</evidence>
<keyword evidence="2" id="KW-0813">Transport</keyword>
<evidence type="ECO:0000313" key="11">
    <source>
        <dbReference type="Proteomes" id="UP000006726"/>
    </source>
</evidence>
<proteinExistence type="predicted"/>
<keyword evidence="6 8" id="KW-1133">Transmembrane helix</keyword>
<dbReference type="FunCoup" id="Q5CWE1">
    <property type="interactions" value="1"/>
</dbReference>
<dbReference type="Pfam" id="PF01061">
    <property type="entry name" value="ABC2_membrane"/>
    <property type="match status" value="1"/>
</dbReference>
<dbReference type="GO" id="GO:0016020">
    <property type="term" value="C:membrane"/>
    <property type="evidence" value="ECO:0007669"/>
    <property type="project" value="UniProtKB-SubCell"/>
</dbReference>
<dbReference type="Pfam" id="PF19055">
    <property type="entry name" value="ABC2_membrane_7"/>
    <property type="match status" value="1"/>
</dbReference>
<gene>
    <name evidence="10" type="ORF">cgd6_5450</name>
</gene>
<dbReference type="PROSITE" id="PS00211">
    <property type="entry name" value="ABC_TRANSPORTER_1"/>
    <property type="match status" value="1"/>
</dbReference>
<dbReference type="PROSITE" id="PS50893">
    <property type="entry name" value="ABC_TRANSPORTER_2"/>
    <property type="match status" value="1"/>
</dbReference>
<dbReference type="KEGG" id="cpv:cgd6_5450"/>
<keyword evidence="7 8" id="KW-0472">Membrane</keyword>
<evidence type="ECO:0000256" key="8">
    <source>
        <dbReference type="SAM" id="Phobius"/>
    </source>
</evidence>
<comment type="subcellular location">
    <subcellularLocation>
        <location evidence="1">Membrane</location>
        <topology evidence="1">Multi-pass membrane protein</topology>
    </subcellularLocation>
</comment>
<evidence type="ECO:0000256" key="6">
    <source>
        <dbReference type="ARBA" id="ARBA00022989"/>
    </source>
</evidence>
<feature type="transmembrane region" description="Helical" evidence="8">
    <location>
        <begin position="519"/>
        <end position="539"/>
    </location>
</feature>
<dbReference type="InterPro" id="IPR050352">
    <property type="entry name" value="ABCG_transporters"/>
</dbReference>
<feature type="domain" description="ABC transporter" evidence="9">
    <location>
        <begin position="36"/>
        <end position="284"/>
    </location>
</feature>
<sequence>IGFNYWVIRKMHTDKIESKPVRGSIFPPNADQGVYLAATDISYQITSGVFEQSTARILSGIKFFAEPKTMTAILGPSGSGKTSLLNILSGRLSSTGNKLVGGSIYLNGKKVTSKDLKSRCSYVMQHEMTIPYLTIEETLLYSAELRLPFLSAKERREKVRILLNDLGLVHCMHSIVGDDKVRSISGGERKRVILGTELISDPQILFIDEPTSGLDAFMAFQILQLLIKLAKTGRTIICTIHQPRTQVFQAFDEILLLSKGEVIYQGPSKSSVDYFSLIGYPVPENYNPTDYYLDLLVPRSNVEKFADSRLHSITYEQLRVLPELYLSSEYNDRVIRKIDEHLSGQYSPIPELLLFSRSSHTCFGWIRKKLFAFSVIVKRSFMNNARNTLGSLVIGVLVNAFIAVVIGSIFFNLPSFSNDIGITFKNATNIMGALFFSVMIATFGAMIALESFTRFRIIFSRERAKGLYGPATYMLGKHVGDFIFEIVPILVFSHIFYFMSNTNSVSYPGWNTLTQYLCYQLTILLTSWASYGLVYFICGITKSLELAYGIAPLIIIFFVIVSGFYVTVNKLPLWVSWIKYISFQRYSYSALVVNTFPPNQNWGPIQTDILLKQFSIDQTSFLLNAVVLVVLGILYRIFACIAFALFFRNLGLE</sequence>
<dbReference type="Gene3D" id="3.40.50.300">
    <property type="entry name" value="P-loop containing nucleotide triphosphate hydrolases"/>
    <property type="match status" value="1"/>
</dbReference>
<dbReference type="InParanoid" id="Q5CWE1"/>
<dbReference type="InterPro" id="IPR013525">
    <property type="entry name" value="ABC2_TM"/>
</dbReference>
<dbReference type="PANTHER" id="PTHR48041">
    <property type="entry name" value="ABC TRANSPORTER G FAMILY MEMBER 28"/>
    <property type="match status" value="1"/>
</dbReference>
<dbReference type="InterPro" id="IPR017871">
    <property type="entry name" value="ABC_transporter-like_CS"/>
</dbReference>
<feature type="transmembrane region" description="Helical" evidence="8">
    <location>
        <begin position="388"/>
        <end position="410"/>
    </location>
</feature>
<protein>
    <submittedName>
        <fullName evidence="10">ABC transporter, AAA domain</fullName>
    </submittedName>
</protein>
<evidence type="ECO:0000256" key="7">
    <source>
        <dbReference type="ARBA" id="ARBA00023136"/>
    </source>
</evidence>
<dbReference type="PANTHER" id="PTHR48041:SF139">
    <property type="entry name" value="PROTEIN SCARLET"/>
    <property type="match status" value="1"/>
</dbReference>
<evidence type="ECO:0000256" key="3">
    <source>
        <dbReference type="ARBA" id="ARBA00022692"/>
    </source>
</evidence>
<feature type="transmembrane region" description="Helical" evidence="8">
    <location>
        <begin position="546"/>
        <end position="566"/>
    </location>
</feature>
<dbReference type="InterPro" id="IPR003593">
    <property type="entry name" value="AAA+_ATPase"/>
</dbReference>
<dbReference type="SUPFAM" id="SSF52540">
    <property type="entry name" value="P-loop containing nucleoside triphosphate hydrolases"/>
    <property type="match status" value="1"/>
</dbReference>
<evidence type="ECO:0000256" key="2">
    <source>
        <dbReference type="ARBA" id="ARBA00022448"/>
    </source>
</evidence>